<gene>
    <name evidence="2" type="ORF">KRR39_01385</name>
</gene>
<name>A0A975Y0K9_9ACTN</name>
<feature type="region of interest" description="Disordered" evidence="1">
    <location>
        <begin position="341"/>
        <end position="364"/>
    </location>
</feature>
<dbReference type="Proteomes" id="UP000683575">
    <property type="component" value="Chromosome"/>
</dbReference>
<feature type="compositionally biased region" description="Basic residues" evidence="1">
    <location>
        <begin position="355"/>
        <end position="364"/>
    </location>
</feature>
<dbReference type="KEGG" id="nps:KRR39_01385"/>
<dbReference type="EMBL" id="CP077062">
    <property type="protein sequence ID" value="QWZ08555.1"/>
    <property type="molecule type" value="Genomic_DNA"/>
</dbReference>
<dbReference type="AlphaFoldDB" id="A0A975Y0K9"/>
<evidence type="ECO:0000313" key="2">
    <source>
        <dbReference type="EMBL" id="QWZ08555.1"/>
    </source>
</evidence>
<reference evidence="2" key="1">
    <citation type="submission" date="2021-06" db="EMBL/GenBank/DDBJ databases">
        <title>Complete genome sequence of Nocardioides sp. G188.</title>
        <authorList>
            <person name="Im W.-T."/>
        </authorList>
    </citation>
    <scope>NUCLEOTIDE SEQUENCE</scope>
    <source>
        <strain evidence="2">G188</strain>
    </source>
</reference>
<proteinExistence type="predicted"/>
<evidence type="ECO:0000313" key="3">
    <source>
        <dbReference type="Proteomes" id="UP000683575"/>
    </source>
</evidence>
<accession>A0A975Y0K9</accession>
<sequence length="373" mass="41486">MARTVYFHVGLPKTGTTYLQTLLWNNAEELRRQGVLMPGLSVREHLWASGAVREDPRLDRRGPEAAGAWDRIAEEIVAWPGTAVVSHEFFAAASAEQAARAMQRLGDAEVHVVVTARDTVSLVTARWQEFVKNGSTVPIDEYPTREETSPEYEWDWGTLDLADVLARWGASLPPARVHVLTLPKPGAPRDELWLRFARLVGIDPAACDPSGSVQNESLGVVEVELLRRVNGDLVDFTSALDRGNWIRGYLAQGKLVPRGGEKFWPSADRVEALRARGDRAVDFVCAQGYDVIGDVEDLRTPRVLGERRHPQDVTDAELVEAASATIAAMMADVRQLTRERRGAREAARSAEARTPRGRSRAALRRVRRMWSRS</sequence>
<dbReference type="RefSeq" id="WP_216940045.1">
    <property type="nucleotide sequence ID" value="NZ_CP077062.1"/>
</dbReference>
<protein>
    <recommendedName>
        <fullName evidence="4">Sulfotransferase family protein</fullName>
    </recommendedName>
</protein>
<keyword evidence="3" id="KW-1185">Reference proteome</keyword>
<evidence type="ECO:0008006" key="4">
    <source>
        <dbReference type="Google" id="ProtNLM"/>
    </source>
</evidence>
<feature type="compositionally biased region" description="Basic and acidic residues" evidence="1">
    <location>
        <begin position="341"/>
        <end position="354"/>
    </location>
</feature>
<organism evidence="2 3">
    <name type="scientific">Nocardioides panacis</name>
    <dbReference type="NCBI Taxonomy" id="2849501"/>
    <lineage>
        <taxon>Bacteria</taxon>
        <taxon>Bacillati</taxon>
        <taxon>Actinomycetota</taxon>
        <taxon>Actinomycetes</taxon>
        <taxon>Propionibacteriales</taxon>
        <taxon>Nocardioidaceae</taxon>
        <taxon>Nocardioides</taxon>
    </lineage>
</organism>
<evidence type="ECO:0000256" key="1">
    <source>
        <dbReference type="SAM" id="MobiDB-lite"/>
    </source>
</evidence>